<dbReference type="RefSeq" id="WP_167562336.1">
    <property type="nucleotide sequence ID" value="NZ_JAOQAS010000057.1"/>
</dbReference>
<gene>
    <name evidence="1" type="ORF">SC09_contig12orf00011</name>
</gene>
<dbReference type="AlphaFoldDB" id="A0A0D1IL11"/>
<name>A0A0D1IL11_BACIU</name>
<dbReference type="PATRIC" id="fig|1423.173.peg.3781"/>
<organism evidence="1 2">
    <name type="scientific">Bacillus subtilis</name>
    <dbReference type="NCBI Taxonomy" id="1423"/>
    <lineage>
        <taxon>Bacteria</taxon>
        <taxon>Bacillati</taxon>
        <taxon>Bacillota</taxon>
        <taxon>Bacilli</taxon>
        <taxon>Bacillales</taxon>
        <taxon>Bacillaceae</taxon>
        <taxon>Bacillus</taxon>
    </lineage>
</organism>
<proteinExistence type="predicted"/>
<dbReference type="EMBL" id="JXBC01000009">
    <property type="protein sequence ID" value="KIU09813.1"/>
    <property type="molecule type" value="Genomic_DNA"/>
</dbReference>
<evidence type="ECO:0000313" key="2">
    <source>
        <dbReference type="Proteomes" id="UP000032247"/>
    </source>
</evidence>
<evidence type="ECO:0000313" key="1">
    <source>
        <dbReference type="EMBL" id="KIU09813.1"/>
    </source>
</evidence>
<protein>
    <submittedName>
        <fullName evidence="1">Uncharacterized protein</fullName>
    </submittedName>
</protein>
<comment type="caution">
    <text evidence="1">The sequence shown here is derived from an EMBL/GenBank/DDBJ whole genome shotgun (WGS) entry which is preliminary data.</text>
</comment>
<accession>A0A0D1IL11</accession>
<reference evidence="1 2" key="1">
    <citation type="submission" date="2014-12" db="EMBL/GenBank/DDBJ databases">
        <title>Comparative genome analysis of Bacillus coagulans HM-08, Clostridium butyricum HM-68, Bacillus subtilis HM-66 and Bacillus licheniformis BL-09.</title>
        <authorList>
            <person name="Zhang H."/>
        </authorList>
    </citation>
    <scope>NUCLEOTIDE SEQUENCE [LARGE SCALE GENOMIC DNA]</scope>
    <source>
        <strain evidence="1 2">HM-66</strain>
    </source>
</reference>
<dbReference type="Proteomes" id="UP000032247">
    <property type="component" value="Unassembled WGS sequence"/>
</dbReference>
<sequence>MKIETLSEAKKKMKELLSDPQLNLPQHYPERSLKGIILLDQNNELHKELK</sequence>